<feature type="region of interest" description="Disordered" evidence="1">
    <location>
        <begin position="1"/>
        <end position="21"/>
    </location>
</feature>
<name>A0ABW5CP75_9HYPH</name>
<evidence type="ECO:0000256" key="1">
    <source>
        <dbReference type="SAM" id="MobiDB-lite"/>
    </source>
</evidence>
<dbReference type="EMBL" id="JBHUIJ010000026">
    <property type="protein sequence ID" value="MFD2239114.1"/>
    <property type="molecule type" value="Genomic_DNA"/>
</dbReference>
<proteinExistence type="predicted"/>
<evidence type="ECO:0000313" key="3">
    <source>
        <dbReference type="EMBL" id="MFD2239114.1"/>
    </source>
</evidence>
<feature type="region of interest" description="Disordered" evidence="1">
    <location>
        <begin position="398"/>
        <end position="426"/>
    </location>
</feature>
<dbReference type="InterPro" id="IPR027417">
    <property type="entry name" value="P-loop_NTPase"/>
</dbReference>
<dbReference type="InterPro" id="IPR015330">
    <property type="entry name" value="DNA_primase/pol_bifunc_N"/>
</dbReference>
<dbReference type="InterPro" id="IPR007936">
    <property type="entry name" value="VapE-like_dom"/>
</dbReference>
<dbReference type="SUPFAM" id="SSF52540">
    <property type="entry name" value="P-loop containing nucleoside triphosphate hydrolases"/>
    <property type="match status" value="1"/>
</dbReference>
<reference evidence="4" key="1">
    <citation type="journal article" date="2019" name="Int. J. Syst. Evol. Microbiol.">
        <title>The Global Catalogue of Microorganisms (GCM) 10K type strain sequencing project: providing services to taxonomists for standard genome sequencing and annotation.</title>
        <authorList>
            <consortium name="The Broad Institute Genomics Platform"/>
            <consortium name="The Broad Institute Genome Sequencing Center for Infectious Disease"/>
            <person name="Wu L."/>
            <person name="Ma J."/>
        </authorList>
    </citation>
    <scope>NUCLEOTIDE SEQUENCE [LARGE SCALE GENOMIC DNA]</scope>
    <source>
        <strain evidence="4">ZS-35-S2</strain>
    </source>
</reference>
<protein>
    <submittedName>
        <fullName evidence="3">VapE domain-containing protein</fullName>
    </submittedName>
</protein>
<comment type="caution">
    <text evidence="3">The sequence shown here is derived from an EMBL/GenBank/DDBJ whole genome shotgun (WGS) entry which is preliminary data.</text>
</comment>
<evidence type="ECO:0000259" key="2">
    <source>
        <dbReference type="SMART" id="SM00943"/>
    </source>
</evidence>
<dbReference type="Pfam" id="PF08707">
    <property type="entry name" value="PriCT_2"/>
    <property type="match status" value="1"/>
</dbReference>
<dbReference type="Pfam" id="PF05272">
    <property type="entry name" value="VapE-like_dom"/>
    <property type="match status" value="1"/>
</dbReference>
<dbReference type="InterPro" id="IPR014819">
    <property type="entry name" value="PriCT_2"/>
</dbReference>
<dbReference type="PANTHER" id="PTHR34985:SF1">
    <property type="entry name" value="SLR0554 PROTEIN"/>
    <property type="match status" value="1"/>
</dbReference>
<keyword evidence="4" id="KW-1185">Reference proteome</keyword>
<dbReference type="SUPFAM" id="SSF56747">
    <property type="entry name" value="Prim-pol domain"/>
    <property type="match status" value="1"/>
</dbReference>
<dbReference type="CDD" id="cd04859">
    <property type="entry name" value="Prim_Pol"/>
    <property type="match status" value="1"/>
</dbReference>
<dbReference type="SMART" id="SM00943">
    <property type="entry name" value="Prim-Pol"/>
    <property type="match status" value="1"/>
</dbReference>
<organism evidence="3 4">
    <name type="scientific">Aureimonas populi</name>
    <dbReference type="NCBI Taxonomy" id="1701758"/>
    <lineage>
        <taxon>Bacteria</taxon>
        <taxon>Pseudomonadati</taxon>
        <taxon>Pseudomonadota</taxon>
        <taxon>Alphaproteobacteria</taxon>
        <taxon>Hyphomicrobiales</taxon>
        <taxon>Aurantimonadaceae</taxon>
        <taxon>Aureimonas</taxon>
    </lineage>
</organism>
<gene>
    <name evidence="3" type="ORF">ACFSKQ_16820</name>
</gene>
<feature type="compositionally biased region" description="Basic and acidic residues" evidence="1">
    <location>
        <begin position="410"/>
        <end position="426"/>
    </location>
</feature>
<dbReference type="Pfam" id="PF09250">
    <property type="entry name" value="Prim-Pol"/>
    <property type="match status" value="1"/>
</dbReference>
<feature type="compositionally biased region" description="Basic and acidic residues" evidence="1">
    <location>
        <begin position="1"/>
        <end position="12"/>
    </location>
</feature>
<sequence length="748" mass="81067">MSDHLANEEGRAEGTGAPAGALEKTVEFDFDKIEDTAPQVVETPSKHDPEVLNAHIAAGHELIPLRHWQAKDTKGKPAGKFPKSSGWRRQPALSLAKAVARMKAGCNVGARLRDIDLVIDVDPRNFAEGDDPFARLVRDFGLSEAPFVRTGGGGFHHYYRKPADMPVLGELAAYPGVEFKSLGRQVVAAGSVHPNGSSYGLDDDILALSLAEAPEATTALLDAIAKPSVAASTIGSGEITPAQLERLLSKLDVAAYNGRHDDWLAIMMAAHHGTDGAGVDEFVAWSVGDPDYAGDEDRIRGRWASLTIKAGGVTLATLLKALSDAGLGAFIEEVLRSCGGGLPERHRPAGRGRRAGLLDQQGADRAELPQHPAGHGGGAPRGRLRRALAARCAAGRAAALDGGHRPRTNRRPDPYRSRVDHGAVRPRAEREDVSDVLFALATKNTFNPVVEYLDGLAWDGVSRIDSLFPAYFGSPDSAYERAAGRKLMLAAVRRMRRPGTKFDTVPIVEGRQGSGKTSALRILGGMWHSDAELGRLDGKDSAGALHGVWIMELGELTAMNKAEVENLKAFVTRTEDRYRPPYGRTVKTFPRRCVFIGTTNSASYLRDHTGNRRYLPVSTGDIDLDALKRDRDQLWAEAAILEAAGESLTLPSSLWSDAADRQGDRQVDDPWLDRLRLHLASSPGRTRFSSQELLEFALEVPCSRQNQTDAKRVAVLMAKLGWQHKANLRFGKQSMTGYVSPEDPTFKA</sequence>
<feature type="domain" description="DNA primase/polymerase bifunctional N-terminal" evidence="2">
    <location>
        <begin position="52"/>
        <end position="217"/>
    </location>
</feature>
<evidence type="ECO:0000313" key="4">
    <source>
        <dbReference type="Proteomes" id="UP001597371"/>
    </source>
</evidence>
<dbReference type="RefSeq" id="WP_209736462.1">
    <property type="nucleotide sequence ID" value="NZ_CP072611.1"/>
</dbReference>
<dbReference type="Proteomes" id="UP001597371">
    <property type="component" value="Unassembled WGS sequence"/>
</dbReference>
<dbReference type="PANTHER" id="PTHR34985">
    <property type="entry name" value="SLR0554 PROTEIN"/>
    <property type="match status" value="1"/>
</dbReference>
<accession>A0ABW5CP75</accession>